<proteinExistence type="predicted"/>
<keyword evidence="1" id="KW-0472">Membrane</keyword>
<name>A0A5J5FBP5_9PEZI</name>
<dbReference type="EMBL" id="VXIS01000004">
    <property type="protein sequence ID" value="KAA8914687.1"/>
    <property type="molecule type" value="Genomic_DNA"/>
</dbReference>
<keyword evidence="1" id="KW-1133">Transmembrane helix</keyword>
<evidence type="ECO:0000313" key="2">
    <source>
        <dbReference type="EMBL" id="KAA8914687.1"/>
    </source>
</evidence>
<protein>
    <submittedName>
        <fullName evidence="2">Uncharacterized protein</fullName>
    </submittedName>
</protein>
<sequence length="180" mass="20917">MQQTLNPPPHTFRLCEVNCSIESSGASCFRRRGRTIRLLQKKKKKKKYRIDASAKWASSMAQYSFLTMWKRLQSYIGFGLAAASSFCSRLPWFAWSPPWLNGRAVPSLIAIRPRAAEWEQRSAWVGLLPPRQHHHHPLHLCFTARRCFCSVWTRALFFLFYLLYLIAALSFPSARLRSVL</sequence>
<evidence type="ECO:0000256" key="1">
    <source>
        <dbReference type="SAM" id="Phobius"/>
    </source>
</evidence>
<gene>
    <name evidence="2" type="ORF">FN846DRAFT_483101</name>
</gene>
<evidence type="ECO:0000313" key="3">
    <source>
        <dbReference type="Proteomes" id="UP000326924"/>
    </source>
</evidence>
<dbReference type="Proteomes" id="UP000326924">
    <property type="component" value="Unassembled WGS sequence"/>
</dbReference>
<dbReference type="AlphaFoldDB" id="A0A5J5FBP5"/>
<feature type="transmembrane region" description="Helical" evidence="1">
    <location>
        <begin position="151"/>
        <end position="171"/>
    </location>
</feature>
<keyword evidence="3" id="KW-1185">Reference proteome</keyword>
<accession>A0A5J5FBP5</accession>
<comment type="caution">
    <text evidence="2">The sequence shown here is derived from an EMBL/GenBank/DDBJ whole genome shotgun (WGS) entry which is preliminary data.</text>
</comment>
<reference evidence="2 3" key="1">
    <citation type="submission" date="2019-09" db="EMBL/GenBank/DDBJ databases">
        <title>Draft genome of the ectomycorrhizal ascomycete Sphaerosporella brunnea.</title>
        <authorList>
            <consortium name="DOE Joint Genome Institute"/>
            <person name="Benucci G.M."/>
            <person name="Marozzi G."/>
            <person name="Antonielli L."/>
            <person name="Sanchez S."/>
            <person name="Marco P."/>
            <person name="Wang X."/>
            <person name="Falini L.B."/>
            <person name="Barry K."/>
            <person name="Haridas S."/>
            <person name="Lipzen A."/>
            <person name="Labutti K."/>
            <person name="Grigoriev I.V."/>
            <person name="Murat C."/>
            <person name="Martin F."/>
            <person name="Albertini E."/>
            <person name="Donnini D."/>
            <person name="Bonito G."/>
        </authorList>
    </citation>
    <scope>NUCLEOTIDE SEQUENCE [LARGE SCALE GENOMIC DNA]</scope>
    <source>
        <strain evidence="2 3">Sb_GMNB300</strain>
    </source>
</reference>
<organism evidence="2 3">
    <name type="scientific">Sphaerosporella brunnea</name>
    <dbReference type="NCBI Taxonomy" id="1250544"/>
    <lineage>
        <taxon>Eukaryota</taxon>
        <taxon>Fungi</taxon>
        <taxon>Dikarya</taxon>
        <taxon>Ascomycota</taxon>
        <taxon>Pezizomycotina</taxon>
        <taxon>Pezizomycetes</taxon>
        <taxon>Pezizales</taxon>
        <taxon>Pyronemataceae</taxon>
        <taxon>Sphaerosporella</taxon>
    </lineage>
</organism>
<keyword evidence="1" id="KW-0812">Transmembrane</keyword>
<dbReference type="InParanoid" id="A0A5J5FBP5"/>